<comment type="caution">
    <text evidence="1">The sequence shown here is derived from an EMBL/GenBank/DDBJ whole genome shotgun (WGS) entry which is preliminary data.</text>
</comment>
<dbReference type="Proteomes" id="UP000789375">
    <property type="component" value="Unassembled WGS sequence"/>
</dbReference>
<evidence type="ECO:0000313" key="2">
    <source>
        <dbReference type="Proteomes" id="UP000789375"/>
    </source>
</evidence>
<sequence length="88" mass="10430">IIPILKSDESYYVSIDDDFVKERINKMSLVGIKEGVWYFKTIKKLLVIPKNVIEGYLRLIPEGTNYFDNLNKIDRKDFYLNLLQELND</sequence>
<proteinExistence type="predicted"/>
<organism evidence="1 2">
    <name type="scientific">Funneliformis mosseae</name>
    <name type="common">Endomycorrhizal fungus</name>
    <name type="synonym">Glomus mosseae</name>
    <dbReference type="NCBI Taxonomy" id="27381"/>
    <lineage>
        <taxon>Eukaryota</taxon>
        <taxon>Fungi</taxon>
        <taxon>Fungi incertae sedis</taxon>
        <taxon>Mucoromycota</taxon>
        <taxon>Glomeromycotina</taxon>
        <taxon>Glomeromycetes</taxon>
        <taxon>Glomerales</taxon>
        <taxon>Glomeraceae</taxon>
        <taxon>Funneliformis</taxon>
    </lineage>
</organism>
<feature type="non-terminal residue" evidence="1">
    <location>
        <position position="1"/>
    </location>
</feature>
<gene>
    <name evidence="1" type="ORF">FMOSSE_LOCUS16343</name>
</gene>
<protein>
    <submittedName>
        <fullName evidence="1">5891_t:CDS:1</fullName>
    </submittedName>
</protein>
<reference evidence="1" key="1">
    <citation type="submission" date="2021-06" db="EMBL/GenBank/DDBJ databases">
        <authorList>
            <person name="Kallberg Y."/>
            <person name="Tangrot J."/>
            <person name="Rosling A."/>
        </authorList>
    </citation>
    <scope>NUCLEOTIDE SEQUENCE</scope>
    <source>
        <strain evidence="1">87-6 pot B 2015</strain>
    </source>
</reference>
<evidence type="ECO:0000313" key="1">
    <source>
        <dbReference type="EMBL" id="CAG8744768.1"/>
    </source>
</evidence>
<accession>A0A9N9NMC3</accession>
<keyword evidence="2" id="KW-1185">Reference proteome</keyword>
<dbReference type="EMBL" id="CAJVPP010022287">
    <property type="protein sequence ID" value="CAG8744768.1"/>
    <property type="molecule type" value="Genomic_DNA"/>
</dbReference>
<dbReference type="AlphaFoldDB" id="A0A9N9NMC3"/>
<feature type="non-terminal residue" evidence="1">
    <location>
        <position position="88"/>
    </location>
</feature>
<name>A0A9N9NMC3_FUNMO</name>